<reference evidence="1 2" key="1">
    <citation type="submission" date="2014-09" db="EMBL/GenBank/DDBJ databases">
        <title>Draft genome of Bradyrhizobium japonicum Is-34.</title>
        <authorList>
            <person name="Tsurumaru H."/>
            <person name="Yamakawa T."/>
            <person name="Hashimoto S."/>
            <person name="Okizaki K."/>
            <person name="Kanesaki Y."/>
            <person name="Yoshikawa H."/>
            <person name="Yajima S."/>
        </authorList>
    </citation>
    <scope>NUCLEOTIDE SEQUENCE [LARGE SCALE GENOMIC DNA]</scope>
    <source>
        <strain evidence="1 2">Is-34</strain>
    </source>
</reference>
<dbReference type="Proteomes" id="UP000030377">
    <property type="component" value="Unassembled WGS sequence"/>
</dbReference>
<gene>
    <name evidence="1" type="ORF">MA20_01920</name>
</gene>
<dbReference type="KEGG" id="bjp:RN69_13905"/>
<dbReference type="GeneID" id="64072106"/>
<evidence type="ECO:0000313" key="1">
    <source>
        <dbReference type="EMBL" id="KGT81528.1"/>
    </source>
</evidence>
<dbReference type="RefSeq" id="WP_014492980.1">
    <property type="nucleotide sequence ID" value="NZ_BJNK01000015.1"/>
</dbReference>
<protein>
    <submittedName>
        <fullName evidence="1">Signal peptide protein</fullName>
    </submittedName>
</protein>
<comment type="caution">
    <text evidence="1">The sequence shown here is derived from an EMBL/GenBank/DDBJ whole genome shotgun (WGS) entry which is preliminary data.</text>
</comment>
<evidence type="ECO:0000313" key="2">
    <source>
        <dbReference type="Proteomes" id="UP000030377"/>
    </source>
</evidence>
<name>A0A0A3Z6P3_BRAJP</name>
<dbReference type="AlphaFoldDB" id="A0A0A3Z6P3"/>
<dbReference type="EMBL" id="JRPN01000001">
    <property type="protein sequence ID" value="KGT81528.1"/>
    <property type="molecule type" value="Genomic_DNA"/>
</dbReference>
<proteinExistence type="predicted"/>
<dbReference type="PATRIC" id="fig|375.37.peg.1924"/>
<organism evidence="1 2">
    <name type="scientific">Bradyrhizobium japonicum</name>
    <dbReference type="NCBI Taxonomy" id="375"/>
    <lineage>
        <taxon>Bacteria</taxon>
        <taxon>Pseudomonadati</taxon>
        <taxon>Pseudomonadota</taxon>
        <taxon>Alphaproteobacteria</taxon>
        <taxon>Hyphomicrobiales</taxon>
        <taxon>Nitrobacteraceae</taxon>
        <taxon>Bradyrhizobium</taxon>
    </lineage>
</organism>
<dbReference type="eggNOG" id="ENOG50334N6">
    <property type="taxonomic scope" value="Bacteria"/>
</dbReference>
<sequence length="107" mass="11046">MNKARIAAAQLPAGLPLRLLFAAAAILLALLSLPQAGHAQGIVRGAQEGSYEGNRIAGPVGGVVGGAVGAGVGGAVGAVEGVFGIPHHRHYRCRGYYDGYHRFHCYR</sequence>
<accession>A0A0A3Z6P3</accession>